<dbReference type="AlphaFoldDB" id="A0A8X6PSE2"/>
<reference evidence="1" key="1">
    <citation type="submission" date="2020-08" db="EMBL/GenBank/DDBJ databases">
        <title>Multicomponent nature underlies the extraordinary mechanical properties of spider dragline silk.</title>
        <authorList>
            <person name="Kono N."/>
            <person name="Nakamura H."/>
            <person name="Mori M."/>
            <person name="Yoshida Y."/>
            <person name="Ohtoshi R."/>
            <person name="Malay A.D."/>
            <person name="Moran D.A.P."/>
            <person name="Tomita M."/>
            <person name="Numata K."/>
            <person name="Arakawa K."/>
        </authorList>
    </citation>
    <scope>NUCLEOTIDE SEQUENCE</scope>
</reference>
<name>A0A8X6PSE2_NEPPI</name>
<evidence type="ECO:0000313" key="1">
    <source>
        <dbReference type="EMBL" id="GFT78913.1"/>
    </source>
</evidence>
<organism evidence="1 2">
    <name type="scientific">Nephila pilipes</name>
    <name type="common">Giant wood spider</name>
    <name type="synonym">Nephila maculata</name>
    <dbReference type="NCBI Taxonomy" id="299642"/>
    <lineage>
        <taxon>Eukaryota</taxon>
        <taxon>Metazoa</taxon>
        <taxon>Ecdysozoa</taxon>
        <taxon>Arthropoda</taxon>
        <taxon>Chelicerata</taxon>
        <taxon>Arachnida</taxon>
        <taxon>Araneae</taxon>
        <taxon>Araneomorphae</taxon>
        <taxon>Entelegynae</taxon>
        <taxon>Araneoidea</taxon>
        <taxon>Nephilidae</taxon>
        <taxon>Nephila</taxon>
    </lineage>
</organism>
<evidence type="ECO:0000313" key="2">
    <source>
        <dbReference type="Proteomes" id="UP000887013"/>
    </source>
</evidence>
<proteinExistence type="predicted"/>
<dbReference type="Proteomes" id="UP000887013">
    <property type="component" value="Unassembled WGS sequence"/>
</dbReference>
<dbReference type="EMBL" id="BMAW01118262">
    <property type="protein sequence ID" value="GFT78913.1"/>
    <property type="molecule type" value="Genomic_DNA"/>
</dbReference>
<accession>A0A8X6PSE2</accession>
<comment type="caution">
    <text evidence="1">The sequence shown here is derived from an EMBL/GenBank/DDBJ whole genome shotgun (WGS) entry which is preliminary data.</text>
</comment>
<gene>
    <name evidence="1" type="ORF">NPIL_703311</name>
</gene>
<sequence>MKTREAYNLVSAELKGIEKVQEVDSQWHPKEPRLSVVFEEWRLPTSDALLSLDYYFPMHFPMHTQCSINYLNRKDNNVKNNRAGYLVKRKCTYLFAFNRTVEGLHSHRVPEHKVGIVKERTIDLKGRPWRRRTMTSPPAPGLYRPPSIRKIPKNCTICRWSGLYMTTKSGQQQLNFGGAHFVNNRRKASDNWRDFLAGSAIKGMLNTDLHVEGSNRPCHLRVTDLIHQGVETFPQRKAEMHGTSEHHLNANTCL</sequence>
<protein>
    <submittedName>
        <fullName evidence="1">Uncharacterized protein</fullName>
    </submittedName>
</protein>
<keyword evidence="2" id="KW-1185">Reference proteome</keyword>